<dbReference type="PANTHER" id="PTHR43537:SF5">
    <property type="entry name" value="UXU OPERON TRANSCRIPTIONAL REGULATOR"/>
    <property type="match status" value="1"/>
</dbReference>
<dbReference type="SUPFAM" id="SSF46785">
    <property type="entry name" value="Winged helix' DNA-binding domain"/>
    <property type="match status" value="2"/>
</dbReference>
<dbReference type="InterPro" id="IPR011711">
    <property type="entry name" value="GntR_C"/>
</dbReference>
<reference evidence="5 6" key="1">
    <citation type="journal article" date="2015" name="Genome Announc.">
        <title>Genome Assemblies of Three Soil-Associated Devosia species: D. insulae, D. limi, and D. soli.</title>
        <authorList>
            <person name="Hassan Y.I."/>
            <person name="Lepp D."/>
            <person name="Zhou T."/>
        </authorList>
    </citation>
    <scope>NUCLEOTIDE SEQUENCE [LARGE SCALE GENOMIC DNA]</scope>
    <source>
        <strain evidence="5 6">DS-56</strain>
    </source>
</reference>
<organism evidence="5 6">
    <name type="scientific">Devosia insulae DS-56</name>
    <dbReference type="NCBI Taxonomy" id="1116389"/>
    <lineage>
        <taxon>Bacteria</taxon>
        <taxon>Pseudomonadati</taxon>
        <taxon>Pseudomonadota</taxon>
        <taxon>Alphaproteobacteria</taxon>
        <taxon>Hyphomicrobiales</taxon>
        <taxon>Devosiaceae</taxon>
        <taxon>Devosia</taxon>
    </lineage>
</organism>
<dbReference type="InterPro" id="IPR036390">
    <property type="entry name" value="WH_DNA-bd_sf"/>
</dbReference>
<dbReference type="AlphaFoldDB" id="A0A1E5XHL9"/>
<dbReference type="Gene3D" id="1.20.120.530">
    <property type="entry name" value="GntR ligand-binding domain-like"/>
    <property type="match status" value="1"/>
</dbReference>
<evidence type="ECO:0000259" key="4">
    <source>
        <dbReference type="PROSITE" id="PS50949"/>
    </source>
</evidence>
<dbReference type="RefSeq" id="WP_069912574.1">
    <property type="nucleotide sequence ID" value="NZ_LAJE02000400.1"/>
</dbReference>
<name>A0A1E5XHL9_9HYPH</name>
<feature type="domain" description="HTH gntR-type" evidence="4">
    <location>
        <begin position="13"/>
        <end position="80"/>
    </location>
</feature>
<dbReference type="SUPFAM" id="SSF48008">
    <property type="entry name" value="GntR ligand-binding domain-like"/>
    <property type="match status" value="1"/>
</dbReference>
<comment type="caution">
    <text evidence="5">The sequence shown here is derived from an EMBL/GenBank/DDBJ whole genome shotgun (WGS) entry which is preliminary data.</text>
</comment>
<proteinExistence type="predicted"/>
<protein>
    <recommendedName>
        <fullName evidence="4">HTH gntR-type domain-containing protein</fullName>
    </recommendedName>
</protein>
<dbReference type="InterPro" id="IPR000524">
    <property type="entry name" value="Tscrpt_reg_HTH_GntR"/>
</dbReference>
<evidence type="ECO:0000256" key="3">
    <source>
        <dbReference type="ARBA" id="ARBA00023163"/>
    </source>
</evidence>
<evidence type="ECO:0000256" key="1">
    <source>
        <dbReference type="ARBA" id="ARBA00023015"/>
    </source>
</evidence>
<dbReference type="GO" id="GO:0003677">
    <property type="term" value="F:DNA binding"/>
    <property type="evidence" value="ECO:0007669"/>
    <property type="project" value="UniProtKB-KW"/>
</dbReference>
<dbReference type="Pfam" id="PF00392">
    <property type="entry name" value="GntR"/>
    <property type="match status" value="1"/>
</dbReference>
<dbReference type="InterPro" id="IPR008920">
    <property type="entry name" value="TF_FadR/GntR_C"/>
</dbReference>
<dbReference type="Gene3D" id="1.10.10.10">
    <property type="entry name" value="Winged helix-like DNA-binding domain superfamily/Winged helix DNA-binding domain"/>
    <property type="match status" value="2"/>
</dbReference>
<dbReference type="Proteomes" id="UP000095463">
    <property type="component" value="Unassembled WGS sequence"/>
</dbReference>
<dbReference type="SMART" id="SM00895">
    <property type="entry name" value="FCD"/>
    <property type="match status" value="1"/>
</dbReference>
<accession>A0A1E5XHL9</accession>
<keyword evidence="6" id="KW-1185">Reference proteome</keyword>
<keyword evidence="1" id="KW-0805">Transcription regulation</keyword>
<dbReference type="Pfam" id="PF07729">
    <property type="entry name" value="FCD"/>
    <property type="match status" value="1"/>
</dbReference>
<sequence>MVERRPMSPKPEAPLYQTIYAVLREHLEEGAFPPGLVLGEANVARAFKASRIPAAAALKRLSEEGLIGSFAGRGFIARGGEAAPKPLRLELSEAGLVLPAALEADGSPRNIGLKIYPEVEHAVAASLAYGRFMLNESALAEHYGVSRTIAHEVLTRLARTGIIVQEANQRWYAGPLTAESIREHYEMRWILEPVALRQAFPKFTEAELTARRDRVMRAQGGDRGIMELEGIEQDLHIDTVARCNNRQLLQAVQRSQLLLIATHATFRSHRTGTEISTMLEEHRSIYDLLLDGDLDSACRMLETHLHRSMHPNIEMVARLGPMPEAARLPYLTPVERGSN</sequence>
<dbReference type="SMART" id="SM00345">
    <property type="entry name" value="HTH_GNTR"/>
    <property type="match status" value="2"/>
</dbReference>
<dbReference type="PROSITE" id="PS50949">
    <property type="entry name" value="HTH_GNTR"/>
    <property type="match status" value="1"/>
</dbReference>
<dbReference type="PANTHER" id="PTHR43537">
    <property type="entry name" value="TRANSCRIPTIONAL REGULATOR, GNTR FAMILY"/>
    <property type="match status" value="1"/>
</dbReference>
<dbReference type="OrthoDB" id="8066003at2"/>
<gene>
    <name evidence="5" type="ORF">VW23_000415</name>
</gene>
<dbReference type="EMBL" id="LAJE02000400">
    <property type="protein sequence ID" value="OEO28093.1"/>
    <property type="molecule type" value="Genomic_DNA"/>
</dbReference>
<keyword evidence="3" id="KW-0804">Transcription</keyword>
<evidence type="ECO:0000256" key="2">
    <source>
        <dbReference type="ARBA" id="ARBA00023125"/>
    </source>
</evidence>
<evidence type="ECO:0000313" key="6">
    <source>
        <dbReference type="Proteomes" id="UP000095463"/>
    </source>
</evidence>
<keyword evidence="2" id="KW-0238">DNA-binding</keyword>
<dbReference type="InterPro" id="IPR036388">
    <property type="entry name" value="WH-like_DNA-bd_sf"/>
</dbReference>
<evidence type="ECO:0000313" key="5">
    <source>
        <dbReference type="EMBL" id="OEO28093.1"/>
    </source>
</evidence>
<dbReference type="GO" id="GO:0003700">
    <property type="term" value="F:DNA-binding transcription factor activity"/>
    <property type="evidence" value="ECO:0007669"/>
    <property type="project" value="InterPro"/>
</dbReference>